<dbReference type="PANTHER" id="PTHR36723:SF1">
    <property type="entry name" value="F22C12.19"/>
    <property type="match status" value="1"/>
</dbReference>
<evidence type="ECO:0000313" key="2">
    <source>
        <dbReference type="Proteomes" id="UP000737018"/>
    </source>
</evidence>
<reference evidence="1" key="1">
    <citation type="submission" date="2020-03" db="EMBL/GenBank/DDBJ databases">
        <title>Castanea mollissima Vanexum genome sequencing.</title>
        <authorList>
            <person name="Staton M."/>
        </authorList>
    </citation>
    <scope>NUCLEOTIDE SEQUENCE</scope>
    <source>
        <tissue evidence="1">Leaf</tissue>
    </source>
</reference>
<name>A0A8J4QFD8_9ROSI</name>
<dbReference type="AlphaFoldDB" id="A0A8J4QFD8"/>
<accession>A0A8J4QFD8</accession>
<dbReference type="PANTHER" id="PTHR36723">
    <property type="entry name" value="F22C12.19"/>
    <property type="match status" value="1"/>
</dbReference>
<dbReference type="Proteomes" id="UP000737018">
    <property type="component" value="Unassembled WGS sequence"/>
</dbReference>
<evidence type="ECO:0000313" key="1">
    <source>
        <dbReference type="EMBL" id="KAF3949623.1"/>
    </source>
</evidence>
<keyword evidence="2" id="KW-1185">Reference proteome</keyword>
<proteinExistence type="predicted"/>
<dbReference type="OrthoDB" id="755659at2759"/>
<gene>
    <name evidence="1" type="ORF">CMV_024531</name>
</gene>
<sequence length="684" mass="74160">MDALELPYHPVEVAATKLLGSAEGFVRQNDAVSVLASPTNERCSSLLSHKDVKTSGKASDSASCDTELYRHASQLPSLRGEDVSEHLYTRDKSLLRYSQPEGIQLPRKAAKLSRSGSVSSKRPRLAQMEDSMGLAGVDDQKDVTDKLGSCPATCISPENTQSVKQKSNLNKRGDKRGFKVPAKIKYDSFSMKAGFSNFSSAAGGSNFFGIYGLKLDTQDTTKLMDDPPLNDLLDGTYKCSSLVKDKGKKAANVNDDFLNSIRKSFSALHLSRPVQSQNIADIDNCSNKKMSTCLSGSVSGDKGESCMADLCSCKKIQDSCSKPETPANPLDSPLYPPKDVLKRVGLPQPKDLESLLLDAAKSSVSSRNTSDIRLGKQMSRRVSLPPFPWSHTSSGHCRTNSDAVKLPTTRSTCPGRWVRIGNVSSSPRISTDCFTNLESLSYDQSLIPSGLRSENKISPSISVGLRQCERDLSSSATCSKASHNFLDSGGKVNNQGNAGQCPRILAAAQTLCDMALATLKRNPDGMTKWPKKPSQKVMKARKLKSNEKLEETFAASIPVLGSNNLVRSVDQEGTDKLVNSEIKQIIAQQVNEGLGEGTGLTDPNGFAQKWKGIVVGVHALAGLLFASIILHSTENVTDSRRSLRNEDIAGAIHDLHFRTIPKTRKSLLSTEMRNEAVYSPEKIK</sequence>
<comment type="caution">
    <text evidence="1">The sequence shown here is derived from an EMBL/GenBank/DDBJ whole genome shotgun (WGS) entry which is preliminary data.</text>
</comment>
<protein>
    <submittedName>
        <fullName evidence="1">Uncharacterized protein</fullName>
    </submittedName>
</protein>
<dbReference type="EMBL" id="JRKL02005969">
    <property type="protein sequence ID" value="KAF3949623.1"/>
    <property type="molecule type" value="Genomic_DNA"/>
</dbReference>
<organism evidence="1 2">
    <name type="scientific">Castanea mollissima</name>
    <name type="common">Chinese chestnut</name>
    <dbReference type="NCBI Taxonomy" id="60419"/>
    <lineage>
        <taxon>Eukaryota</taxon>
        <taxon>Viridiplantae</taxon>
        <taxon>Streptophyta</taxon>
        <taxon>Embryophyta</taxon>
        <taxon>Tracheophyta</taxon>
        <taxon>Spermatophyta</taxon>
        <taxon>Magnoliopsida</taxon>
        <taxon>eudicotyledons</taxon>
        <taxon>Gunneridae</taxon>
        <taxon>Pentapetalae</taxon>
        <taxon>rosids</taxon>
        <taxon>fabids</taxon>
        <taxon>Fagales</taxon>
        <taxon>Fagaceae</taxon>
        <taxon>Castanea</taxon>
    </lineage>
</organism>